<protein>
    <submittedName>
        <fullName evidence="1">Uncharacterized protein</fullName>
    </submittedName>
</protein>
<reference evidence="2" key="1">
    <citation type="journal article" date="2022" name="Mol. Ecol. Resour.">
        <title>The genomes of chicory, endive, great burdock and yacon provide insights into Asteraceae palaeo-polyploidization history and plant inulin production.</title>
        <authorList>
            <person name="Fan W."/>
            <person name="Wang S."/>
            <person name="Wang H."/>
            <person name="Wang A."/>
            <person name="Jiang F."/>
            <person name="Liu H."/>
            <person name="Zhao H."/>
            <person name="Xu D."/>
            <person name="Zhang Y."/>
        </authorList>
    </citation>
    <scope>NUCLEOTIDE SEQUENCE [LARGE SCALE GENOMIC DNA]</scope>
    <source>
        <strain evidence="2">cv. Niubang</strain>
    </source>
</reference>
<organism evidence="1 2">
    <name type="scientific">Arctium lappa</name>
    <name type="common">Greater burdock</name>
    <name type="synonym">Lappa major</name>
    <dbReference type="NCBI Taxonomy" id="4217"/>
    <lineage>
        <taxon>Eukaryota</taxon>
        <taxon>Viridiplantae</taxon>
        <taxon>Streptophyta</taxon>
        <taxon>Embryophyta</taxon>
        <taxon>Tracheophyta</taxon>
        <taxon>Spermatophyta</taxon>
        <taxon>Magnoliopsida</taxon>
        <taxon>eudicotyledons</taxon>
        <taxon>Gunneridae</taxon>
        <taxon>Pentapetalae</taxon>
        <taxon>asterids</taxon>
        <taxon>campanulids</taxon>
        <taxon>Asterales</taxon>
        <taxon>Asteraceae</taxon>
        <taxon>Carduoideae</taxon>
        <taxon>Cardueae</taxon>
        <taxon>Arctiinae</taxon>
        <taxon>Arctium</taxon>
    </lineage>
</organism>
<proteinExistence type="predicted"/>
<comment type="caution">
    <text evidence="1">The sequence shown here is derived from an EMBL/GenBank/DDBJ whole genome shotgun (WGS) entry which is preliminary data.</text>
</comment>
<gene>
    <name evidence="1" type="ORF">L6452_15801</name>
</gene>
<dbReference type="EMBL" id="CM042050">
    <property type="protein sequence ID" value="KAI3736263.1"/>
    <property type="molecule type" value="Genomic_DNA"/>
</dbReference>
<keyword evidence="2" id="KW-1185">Reference proteome</keyword>
<name>A0ACB9CQ24_ARCLA</name>
<evidence type="ECO:0000313" key="1">
    <source>
        <dbReference type="EMBL" id="KAI3736263.1"/>
    </source>
</evidence>
<reference evidence="1 2" key="2">
    <citation type="journal article" date="2022" name="Mol. Ecol. Resour.">
        <title>The genomes of chicory, endive, great burdock and yacon provide insights into Asteraceae paleo-polyploidization history and plant inulin production.</title>
        <authorList>
            <person name="Fan W."/>
            <person name="Wang S."/>
            <person name="Wang H."/>
            <person name="Wang A."/>
            <person name="Jiang F."/>
            <person name="Liu H."/>
            <person name="Zhao H."/>
            <person name="Xu D."/>
            <person name="Zhang Y."/>
        </authorList>
    </citation>
    <scope>NUCLEOTIDE SEQUENCE [LARGE SCALE GENOMIC DNA]</scope>
    <source>
        <strain evidence="2">cv. Niubang</strain>
    </source>
</reference>
<sequence length="146" mass="15060">MSWLRSRRSSSFALFAAWLIRFPCLSYYTIDAFSCICLPAANLPLALSSGLLYPRGHILISAICIPWGLLEFGDSPRETAKLTLRKTNAAIRILIPFNSFYGWRGSMGRSIIPAATGGGGGGGSGSGVVGGVGSGSGVDGGGSGGE</sequence>
<accession>A0ACB9CQ24</accession>
<evidence type="ECO:0000313" key="2">
    <source>
        <dbReference type="Proteomes" id="UP001055879"/>
    </source>
</evidence>
<dbReference type="Proteomes" id="UP001055879">
    <property type="component" value="Linkage Group LG04"/>
</dbReference>